<sequence>MVKRAYHGLDRQSRIERGTRLPMGGGQEVKETAEKGGPLARLCVCLGNGRSLYPRRLEV</sequence>
<protein>
    <submittedName>
        <fullName evidence="2">Uncharacterized protein</fullName>
    </submittedName>
</protein>
<feature type="region of interest" description="Disordered" evidence="1">
    <location>
        <begin position="1"/>
        <end position="33"/>
    </location>
</feature>
<evidence type="ECO:0000313" key="2">
    <source>
        <dbReference type="EMBL" id="KIK22089.1"/>
    </source>
</evidence>
<feature type="compositionally biased region" description="Basic and acidic residues" evidence="1">
    <location>
        <begin position="7"/>
        <end position="19"/>
    </location>
</feature>
<feature type="non-terminal residue" evidence="2">
    <location>
        <position position="59"/>
    </location>
</feature>
<reference evidence="2 3" key="1">
    <citation type="submission" date="2014-04" db="EMBL/GenBank/DDBJ databases">
        <authorList>
            <consortium name="DOE Joint Genome Institute"/>
            <person name="Kuo A."/>
            <person name="Kohler A."/>
            <person name="Costa M.D."/>
            <person name="Nagy L.G."/>
            <person name="Floudas D."/>
            <person name="Copeland A."/>
            <person name="Barry K.W."/>
            <person name="Cichocki N."/>
            <person name="Veneault-Fourrey C."/>
            <person name="LaButti K."/>
            <person name="Lindquist E.A."/>
            <person name="Lipzen A."/>
            <person name="Lundell T."/>
            <person name="Morin E."/>
            <person name="Murat C."/>
            <person name="Sun H."/>
            <person name="Tunlid A."/>
            <person name="Henrissat B."/>
            <person name="Grigoriev I.V."/>
            <person name="Hibbett D.S."/>
            <person name="Martin F."/>
            <person name="Nordberg H.P."/>
            <person name="Cantor M.N."/>
            <person name="Hua S.X."/>
        </authorList>
    </citation>
    <scope>NUCLEOTIDE SEQUENCE [LARGE SCALE GENOMIC DNA]</scope>
    <source>
        <strain evidence="2 3">441</strain>
    </source>
</reference>
<organism evidence="2 3">
    <name type="scientific">Pisolithus microcarpus 441</name>
    <dbReference type="NCBI Taxonomy" id="765257"/>
    <lineage>
        <taxon>Eukaryota</taxon>
        <taxon>Fungi</taxon>
        <taxon>Dikarya</taxon>
        <taxon>Basidiomycota</taxon>
        <taxon>Agaricomycotina</taxon>
        <taxon>Agaricomycetes</taxon>
        <taxon>Agaricomycetidae</taxon>
        <taxon>Boletales</taxon>
        <taxon>Sclerodermatineae</taxon>
        <taxon>Pisolithaceae</taxon>
        <taxon>Pisolithus</taxon>
    </lineage>
</organism>
<dbReference type="AlphaFoldDB" id="A0A0C9Z7V2"/>
<proteinExistence type="predicted"/>
<dbReference type="EMBL" id="KN833743">
    <property type="protein sequence ID" value="KIK22089.1"/>
    <property type="molecule type" value="Genomic_DNA"/>
</dbReference>
<reference evidence="3" key="2">
    <citation type="submission" date="2015-01" db="EMBL/GenBank/DDBJ databases">
        <title>Evolutionary Origins and Diversification of the Mycorrhizal Mutualists.</title>
        <authorList>
            <consortium name="DOE Joint Genome Institute"/>
            <consortium name="Mycorrhizal Genomics Consortium"/>
            <person name="Kohler A."/>
            <person name="Kuo A."/>
            <person name="Nagy L.G."/>
            <person name="Floudas D."/>
            <person name="Copeland A."/>
            <person name="Barry K.W."/>
            <person name="Cichocki N."/>
            <person name="Veneault-Fourrey C."/>
            <person name="LaButti K."/>
            <person name="Lindquist E.A."/>
            <person name="Lipzen A."/>
            <person name="Lundell T."/>
            <person name="Morin E."/>
            <person name="Murat C."/>
            <person name="Riley R."/>
            <person name="Ohm R."/>
            <person name="Sun H."/>
            <person name="Tunlid A."/>
            <person name="Henrissat B."/>
            <person name="Grigoriev I.V."/>
            <person name="Hibbett D.S."/>
            <person name="Martin F."/>
        </authorList>
    </citation>
    <scope>NUCLEOTIDE SEQUENCE [LARGE SCALE GENOMIC DNA]</scope>
    <source>
        <strain evidence="3">441</strain>
    </source>
</reference>
<name>A0A0C9Z7V2_9AGAM</name>
<dbReference type="Proteomes" id="UP000054018">
    <property type="component" value="Unassembled WGS sequence"/>
</dbReference>
<dbReference type="HOGENOM" id="CLU_2967398_0_0_1"/>
<accession>A0A0C9Z7V2</accession>
<gene>
    <name evidence="2" type="ORF">PISMIDRAFT_680598</name>
</gene>
<keyword evidence="3" id="KW-1185">Reference proteome</keyword>
<evidence type="ECO:0000313" key="3">
    <source>
        <dbReference type="Proteomes" id="UP000054018"/>
    </source>
</evidence>
<evidence type="ECO:0000256" key="1">
    <source>
        <dbReference type="SAM" id="MobiDB-lite"/>
    </source>
</evidence>